<evidence type="ECO:0000313" key="18">
    <source>
        <dbReference type="EMBL" id="TCP32003.1"/>
    </source>
</evidence>
<evidence type="ECO:0000256" key="3">
    <source>
        <dbReference type="ARBA" id="ARBA00010541"/>
    </source>
</evidence>
<dbReference type="SUPFAM" id="SSF50494">
    <property type="entry name" value="Trypsin-like serine proteases"/>
    <property type="match status" value="1"/>
</dbReference>
<accession>A0A4R2PAB7</accession>
<dbReference type="FunCoup" id="A0A4R2PAB7">
    <property type="interactions" value="518"/>
</dbReference>
<keyword evidence="6 18" id="KW-0645">Protease</keyword>
<dbReference type="Gene3D" id="2.40.10.120">
    <property type="match status" value="1"/>
</dbReference>
<feature type="signal peptide" evidence="16">
    <location>
        <begin position="1"/>
        <end position="22"/>
    </location>
</feature>
<dbReference type="SMART" id="SM00228">
    <property type="entry name" value="PDZ"/>
    <property type="match status" value="2"/>
</dbReference>
<dbReference type="Pfam" id="PF13365">
    <property type="entry name" value="Trypsin_2"/>
    <property type="match status" value="1"/>
</dbReference>
<protein>
    <recommendedName>
        <fullName evidence="5">Probable periplasmic serine endoprotease DegP-like</fullName>
        <ecNumber evidence="4">3.4.21.107</ecNumber>
    </recommendedName>
    <alternativeName>
        <fullName evidence="13">Protease Do</fullName>
    </alternativeName>
</protein>
<reference evidence="18 19" key="1">
    <citation type="submission" date="2019-03" db="EMBL/GenBank/DDBJ databases">
        <title>Genomic Encyclopedia of Type Strains, Phase IV (KMG-IV): sequencing the most valuable type-strain genomes for metagenomic binning, comparative biology and taxonomic classification.</title>
        <authorList>
            <person name="Goeker M."/>
        </authorList>
    </citation>
    <scope>NUCLEOTIDE SEQUENCE [LARGE SCALE GENOMIC DNA]</scope>
    <source>
        <strain evidence="18 19">DSM 2132</strain>
    </source>
</reference>
<evidence type="ECO:0000256" key="13">
    <source>
        <dbReference type="ARBA" id="ARBA00032850"/>
    </source>
</evidence>
<feature type="chain" id="PRO_5039013089" description="Probable periplasmic serine endoprotease DegP-like" evidence="16">
    <location>
        <begin position="23"/>
        <end position="484"/>
    </location>
</feature>
<dbReference type="EMBL" id="SLXO01000010">
    <property type="protein sequence ID" value="TCP32003.1"/>
    <property type="molecule type" value="Genomic_DNA"/>
</dbReference>
<dbReference type="InterPro" id="IPR009003">
    <property type="entry name" value="Peptidase_S1_PA"/>
</dbReference>
<dbReference type="AlphaFoldDB" id="A0A4R2PAB7"/>
<organism evidence="18 19">
    <name type="scientific">Rhodothalassium salexigens DSM 2132</name>
    <dbReference type="NCBI Taxonomy" id="1188247"/>
    <lineage>
        <taxon>Bacteria</taxon>
        <taxon>Pseudomonadati</taxon>
        <taxon>Pseudomonadota</taxon>
        <taxon>Alphaproteobacteria</taxon>
        <taxon>Rhodothalassiales</taxon>
        <taxon>Rhodothalassiaceae</taxon>
        <taxon>Rhodothalassium</taxon>
    </lineage>
</organism>
<feature type="binding site" evidence="15">
    <location>
        <position position="113"/>
    </location>
    <ligand>
        <name>substrate</name>
    </ligand>
</feature>
<dbReference type="Proteomes" id="UP000295399">
    <property type="component" value="Unassembled WGS sequence"/>
</dbReference>
<feature type="active site" description="Charge relay system" evidence="14">
    <location>
        <position position="143"/>
    </location>
</feature>
<keyword evidence="7 16" id="KW-0732">Signal</keyword>
<dbReference type="InterPro" id="IPR001940">
    <property type="entry name" value="Peptidase_S1C"/>
</dbReference>
<feature type="active site" description="Charge relay system" evidence="14">
    <location>
        <position position="219"/>
    </location>
</feature>
<evidence type="ECO:0000256" key="6">
    <source>
        <dbReference type="ARBA" id="ARBA00022670"/>
    </source>
</evidence>
<name>A0A4R2PAB7_RHOSA</name>
<evidence type="ECO:0000256" key="7">
    <source>
        <dbReference type="ARBA" id="ARBA00022729"/>
    </source>
</evidence>
<comment type="subcellular location">
    <subcellularLocation>
        <location evidence="2">Periplasm</location>
    </subcellularLocation>
</comment>
<dbReference type="EC" id="3.4.21.107" evidence="4"/>
<dbReference type="RefSeq" id="WP_200287401.1">
    <property type="nucleotide sequence ID" value="NZ_JACIGF010000010.1"/>
</dbReference>
<dbReference type="InterPro" id="IPR036034">
    <property type="entry name" value="PDZ_sf"/>
</dbReference>
<evidence type="ECO:0000256" key="2">
    <source>
        <dbReference type="ARBA" id="ARBA00004418"/>
    </source>
</evidence>
<dbReference type="PRINTS" id="PR00834">
    <property type="entry name" value="PROTEASES2C"/>
</dbReference>
<sequence length="484" mass="51948">MAKLWLMTAGLGAALLLGAAGAKVPVAQEIERQVPHDRQDVLLSYAPVVERVAPAVVNIYTRKQVAARESAMAQMFREFFGQDIPQRRRQRVLSSLGSGVIVRPDGVIVTNNHVVADADEITVALSDRREFDAEVVVADERTDLAVLRIDTDGEKLPTLAFADSETAMVGDIVLAIGNPFGLNQTVTSGIVSATARTRVGITDLNFFIQTDAAINPGNSGGALVDLQGRLLGVNSAIYSRSGQSAGIGFAVPANMVETVVRAALNEGEVVRPWIGVATQPVTRNLAASLGLDRPGGVLIDRLYPKGPAERAGLRPGDVILAVNGREVLDESALTFRVATTRPGSAAAVTILRDGRTRDIAVDVALPPERPKRDLTALDGRHPFQGVEVGNLSPRFNDELGLDPFAEGVVVVAVERRSPAGRLRWLRKGDIIRGVDGTKVDDVAELERLLDDTGSPFNYRIERDGQVADCVIADRGRRFGCQRVR</sequence>
<dbReference type="GO" id="GO:0004252">
    <property type="term" value="F:serine-type endopeptidase activity"/>
    <property type="evidence" value="ECO:0007669"/>
    <property type="project" value="InterPro"/>
</dbReference>
<evidence type="ECO:0000256" key="5">
    <source>
        <dbReference type="ARBA" id="ARBA00013958"/>
    </source>
</evidence>
<evidence type="ECO:0000256" key="9">
    <source>
        <dbReference type="ARBA" id="ARBA00022764"/>
    </source>
</evidence>
<evidence type="ECO:0000313" key="19">
    <source>
        <dbReference type="Proteomes" id="UP000295399"/>
    </source>
</evidence>
<evidence type="ECO:0000256" key="10">
    <source>
        <dbReference type="ARBA" id="ARBA00022801"/>
    </source>
</evidence>
<dbReference type="GO" id="GO:0042597">
    <property type="term" value="C:periplasmic space"/>
    <property type="evidence" value="ECO:0007669"/>
    <property type="project" value="UniProtKB-SubCell"/>
</dbReference>
<evidence type="ECO:0000259" key="17">
    <source>
        <dbReference type="PROSITE" id="PS50106"/>
    </source>
</evidence>
<dbReference type="InterPro" id="IPR011782">
    <property type="entry name" value="Pept_S1C_Do"/>
</dbReference>
<evidence type="ECO:0000256" key="11">
    <source>
        <dbReference type="ARBA" id="ARBA00022825"/>
    </source>
</evidence>
<feature type="active site" description="Charge relay system" evidence="14">
    <location>
        <position position="113"/>
    </location>
</feature>
<evidence type="ECO:0000256" key="14">
    <source>
        <dbReference type="PIRSR" id="PIRSR611782-1"/>
    </source>
</evidence>
<dbReference type="InParanoid" id="A0A4R2PAB7"/>
<dbReference type="Pfam" id="PF13180">
    <property type="entry name" value="PDZ_2"/>
    <property type="match status" value="2"/>
</dbReference>
<keyword evidence="11" id="KW-0720">Serine protease</keyword>
<proteinExistence type="inferred from homology"/>
<comment type="similarity">
    <text evidence="3">Belongs to the peptidase S1C family.</text>
</comment>
<evidence type="ECO:0000256" key="4">
    <source>
        <dbReference type="ARBA" id="ARBA00013035"/>
    </source>
</evidence>
<dbReference type="GO" id="GO:0006508">
    <property type="term" value="P:proteolysis"/>
    <property type="evidence" value="ECO:0007669"/>
    <property type="project" value="UniProtKB-KW"/>
</dbReference>
<dbReference type="Gene3D" id="2.30.42.10">
    <property type="match status" value="2"/>
</dbReference>
<dbReference type="SUPFAM" id="SSF50156">
    <property type="entry name" value="PDZ domain-like"/>
    <property type="match status" value="2"/>
</dbReference>
<comment type="catalytic activity">
    <reaction evidence="1">
        <text>Acts on substrates that are at least partially unfolded. The cleavage site P1 residue is normally between a pair of hydrophobic residues, such as Val-|-Val.</text>
        <dbReference type="EC" id="3.4.21.107"/>
    </reaction>
</comment>
<keyword evidence="9" id="KW-0574">Periplasm</keyword>
<keyword evidence="8" id="KW-0677">Repeat</keyword>
<feature type="domain" description="PDZ" evidence="17">
    <location>
        <begin position="385"/>
        <end position="464"/>
    </location>
</feature>
<evidence type="ECO:0000256" key="16">
    <source>
        <dbReference type="SAM" id="SignalP"/>
    </source>
</evidence>
<feature type="domain" description="PDZ" evidence="17">
    <location>
        <begin position="275"/>
        <end position="354"/>
    </location>
</feature>
<evidence type="ECO:0000256" key="8">
    <source>
        <dbReference type="ARBA" id="ARBA00022737"/>
    </source>
</evidence>
<dbReference type="CDD" id="cd10839">
    <property type="entry name" value="cpPDZ1_DegP-like"/>
    <property type="match status" value="1"/>
</dbReference>
<feature type="binding site" evidence="15">
    <location>
        <begin position="217"/>
        <end position="219"/>
    </location>
    <ligand>
        <name>substrate</name>
    </ligand>
</feature>
<comment type="caution">
    <text evidence="18">The sequence shown here is derived from an EMBL/GenBank/DDBJ whole genome shotgun (WGS) entry which is preliminary data.</text>
</comment>
<gene>
    <name evidence="18" type="ORF">EV659_11083</name>
</gene>
<feature type="binding site" evidence="15">
    <location>
        <position position="143"/>
    </location>
    <ligand>
        <name>substrate</name>
    </ligand>
</feature>
<dbReference type="PROSITE" id="PS50106">
    <property type="entry name" value="PDZ"/>
    <property type="match status" value="2"/>
</dbReference>
<keyword evidence="10" id="KW-0378">Hydrolase</keyword>
<keyword evidence="12" id="KW-0346">Stress response</keyword>
<dbReference type="NCBIfam" id="TIGR02037">
    <property type="entry name" value="degP_htrA_DO"/>
    <property type="match status" value="1"/>
</dbReference>
<evidence type="ECO:0000256" key="12">
    <source>
        <dbReference type="ARBA" id="ARBA00023016"/>
    </source>
</evidence>
<dbReference type="InterPro" id="IPR001478">
    <property type="entry name" value="PDZ"/>
</dbReference>
<dbReference type="PANTHER" id="PTHR22939:SF130">
    <property type="entry name" value="PERIPLASMIC SERINE ENDOPROTEASE DEGP-LIKE-RELATED"/>
    <property type="match status" value="1"/>
</dbReference>
<evidence type="ECO:0000256" key="15">
    <source>
        <dbReference type="PIRSR" id="PIRSR611782-2"/>
    </source>
</evidence>
<dbReference type="PANTHER" id="PTHR22939">
    <property type="entry name" value="SERINE PROTEASE FAMILY S1C HTRA-RELATED"/>
    <property type="match status" value="1"/>
</dbReference>
<evidence type="ECO:0000256" key="1">
    <source>
        <dbReference type="ARBA" id="ARBA00001772"/>
    </source>
</evidence>
<keyword evidence="19" id="KW-1185">Reference proteome</keyword>